<dbReference type="Pfam" id="PF06429">
    <property type="entry name" value="Flg_bbr_C"/>
    <property type="match status" value="1"/>
</dbReference>
<dbReference type="Pfam" id="PF00460">
    <property type="entry name" value="Flg_bb_rod"/>
    <property type="match status" value="1"/>
</dbReference>
<evidence type="ECO:0000313" key="10">
    <source>
        <dbReference type="EMBL" id="AEA33305.1"/>
    </source>
</evidence>
<dbReference type="InterPro" id="IPR010930">
    <property type="entry name" value="Flg_bb/hook_C_dom"/>
</dbReference>
<evidence type="ECO:0000259" key="6">
    <source>
        <dbReference type="Pfam" id="PF00460"/>
    </source>
</evidence>
<dbReference type="InterPro" id="IPR001444">
    <property type="entry name" value="Flag_bb_rod_N"/>
</dbReference>
<dbReference type="SUPFAM" id="SSF117143">
    <property type="entry name" value="Flagellar hook protein flgE"/>
    <property type="match status" value="2"/>
</dbReference>
<keyword evidence="10" id="KW-0282">Flagellum</keyword>
<dbReference type="STRING" id="760142.Hipma_0328"/>
<proteinExistence type="inferred from homology"/>
<comment type="subcellular location">
    <subcellularLocation>
        <location evidence="1 5">Bacterial flagellum basal body</location>
    </subcellularLocation>
</comment>
<dbReference type="InterPro" id="IPR053967">
    <property type="entry name" value="LlgE_F_G-like_D1"/>
</dbReference>
<comment type="similarity">
    <text evidence="2 5">Belongs to the flagella basal body rod proteins family.</text>
</comment>
<evidence type="ECO:0000259" key="9">
    <source>
        <dbReference type="Pfam" id="PF22692"/>
    </source>
</evidence>
<keyword evidence="4 5" id="KW-0975">Bacterial flagellum</keyword>
<evidence type="ECO:0000256" key="1">
    <source>
        <dbReference type="ARBA" id="ARBA00004117"/>
    </source>
</evidence>
<evidence type="ECO:0000256" key="2">
    <source>
        <dbReference type="ARBA" id="ARBA00009677"/>
    </source>
</evidence>
<dbReference type="OrthoDB" id="9804559at2"/>
<reference evidence="10 11" key="1">
    <citation type="journal article" date="2011" name="Stand. Genomic Sci.">
        <title>Complete genome sequence of the thermophilic sulfur-reducer Hippea maritima type strain (MH(2)).</title>
        <authorList>
            <person name="Huntemann M."/>
            <person name="Lu M."/>
            <person name="Nolan M."/>
            <person name="Lapidus A."/>
            <person name="Lucas S."/>
            <person name="Hammon N."/>
            <person name="Deshpande S."/>
            <person name="Cheng J.F."/>
            <person name="Tapia R."/>
            <person name="Han C."/>
            <person name="Goodwin L."/>
            <person name="Pitluck S."/>
            <person name="Liolios K."/>
            <person name="Pagani I."/>
            <person name="Ivanova N."/>
            <person name="Ovchinikova G."/>
            <person name="Pati A."/>
            <person name="Chen A."/>
            <person name="Palaniappan K."/>
            <person name="Land M."/>
            <person name="Hauser L."/>
            <person name="Jeffries C.D."/>
            <person name="Detter J.C."/>
            <person name="Brambilla E.M."/>
            <person name="Rohde M."/>
            <person name="Spring S."/>
            <person name="Goker M."/>
            <person name="Woyke T."/>
            <person name="Bristow J."/>
            <person name="Eisen J.A."/>
            <person name="Markowitz V."/>
            <person name="Hugenholtz P."/>
            <person name="Kyrpides N.C."/>
            <person name="Klenk H.P."/>
            <person name="Mavromatis K."/>
        </authorList>
    </citation>
    <scope>NUCLEOTIDE SEQUENCE [LARGE SCALE GENOMIC DNA]</scope>
    <source>
        <strain evidence="11">ATCC 700847 / DSM 10411 / MH2</strain>
    </source>
</reference>
<comment type="function">
    <text evidence="5">A flexible structure which links the flagellar filament to the drive apparatus in the basal body.</text>
</comment>
<dbReference type="InterPro" id="IPR012835">
    <property type="entry name" value="FlgE_epsilon"/>
</dbReference>
<dbReference type="RefSeq" id="WP_013681349.1">
    <property type="nucleotide sequence ID" value="NC_015318.1"/>
</dbReference>
<evidence type="ECO:0000256" key="4">
    <source>
        <dbReference type="ARBA" id="ARBA00023143"/>
    </source>
</evidence>
<keyword evidence="11" id="KW-1185">Reference proteome</keyword>
<dbReference type="InterPro" id="IPR037925">
    <property type="entry name" value="FlgE/F/G-like"/>
</dbReference>
<dbReference type="GO" id="GO:0009424">
    <property type="term" value="C:bacterial-type flagellum hook"/>
    <property type="evidence" value="ECO:0007669"/>
    <property type="project" value="TreeGrafter"/>
</dbReference>
<dbReference type="InParanoid" id="F2LTI0"/>
<name>F2LTI0_HIPMA</name>
<dbReference type="PROSITE" id="PS00588">
    <property type="entry name" value="FLAGELLA_BB_ROD"/>
    <property type="match status" value="1"/>
</dbReference>
<protein>
    <recommendedName>
        <fullName evidence="3 5">Flagellar hook protein FlgE</fullName>
    </recommendedName>
</protein>
<dbReference type="Proteomes" id="UP000008139">
    <property type="component" value="Chromosome"/>
</dbReference>
<feature type="domain" description="Flagellar basal body rod protein N-terminal" evidence="6">
    <location>
        <begin position="8"/>
        <end position="35"/>
    </location>
</feature>
<dbReference type="GO" id="GO:0009425">
    <property type="term" value="C:bacterial-type flagellum basal body"/>
    <property type="evidence" value="ECO:0007669"/>
    <property type="project" value="UniProtKB-SubCell"/>
</dbReference>
<gene>
    <name evidence="10" type="ordered locus">Hipma_0328</name>
</gene>
<keyword evidence="10" id="KW-0969">Cilium</keyword>
<dbReference type="PANTHER" id="PTHR30435">
    <property type="entry name" value="FLAGELLAR PROTEIN"/>
    <property type="match status" value="1"/>
</dbReference>
<dbReference type="GO" id="GO:0005829">
    <property type="term" value="C:cytosol"/>
    <property type="evidence" value="ECO:0007669"/>
    <property type="project" value="TreeGrafter"/>
</dbReference>
<dbReference type="InterPro" id="IPR020013">
    <property type="entry name" value="Flagellar_FlgE/F/G"/>
</dbReference>
<dbReference type="GO" id="GO:0044781">
    <property type="term" value="P:bacterial-type flagellum organization"/>
    <property type="evidence" value="ECO:0007669"/>
    <property type="project" value="InterPro"/>
</dbReference>
<dbReference type="KEGG" id="hmr:Hipma_0328"/>
<dbReference type="Gene3D" id="2.60.98.20">
    <property type="entry name" value="Flagellar hook protein FlgE"/>
    <property type="match status" value="1"/>
</dbReference>
<evidence type="ECO:0000256" key="5">
    <source>
        <dbReference type="RuleBase" id="RU362116"/>
    </source>
</evidence>
<dbReference type="AlphaFoldDB" id="F2LTI0"/>
<reference evidence="11" key="2">
    <citation type="submission" date="2011-03" db="EMBL/GenBank/DDBJ databases">
        <title>The complete genome of Hippea maritima DSM 10411.</title>
        <authorList>
            <consortium name="US DOE Joint Genome Institute (JGI-PGF)"/>
            <person name="Lucas S."/>
            <person name="Copeland A."/>
            <person name="Lapidus A."/>
            <person name="Bruce D."/>
            <person name="Goodwin L."/>
            <person name="Pitluck S."/>
            <person name="Peters L."/>
            <person name="Kyrpides N."/>
            <person name="Mavromatis K."/>
            <person name="Pagani I."/>
            <person name="Ivanova N."/>
            <person name="Mikhailova N."/>
            <person name="Lu M."/>
            <person name="Detter J.C."/>
            <person name="Tapia R."/>
            <person name="Han C."/>
            <person name="Land M."/>
            <person name="Hauser L."/>
            <person name="Markowitz V."/>
            <person name="Cheng J.-F."/>
            <person name="Hugenholtz P."/>
            <person name="Woyke T."/>
            <person name="Wu D."/>
            <person name="Spring S."/>
            <person name="Schroeder M."/>
            <person name="Brambilla E."/>
            <person name="Klenk H.-P."/>
            <person name="Eisen J.A."/>
        </authorList>
    </citation>
    <scope>NUCLEOTIDE SEQUENCE [LARGE SCALE GENOMIC DNA]</scope>
    <source>
        <strain evidence="11">ATCC 700847 / DSM 10411 / MH2</strain>
    </source>
</reference>
<dbReference type="Pfam" id="PF22692">
    <property type="entry name" value="LlgE_F_G_D1"/>
    <property type="match status" value="1"/>
</dbReference>
<dbReference type="PANTHER" id="PTHR30435:SF1">
    <property type="entry name" value="FLAGELLAR HOOK PROTEIN FLGE"/>
    <property type="match status" value="1"/>
</dbReference>
<keyword evidence="10" id="KW-0966">Cell projection</keyword>
<dbReference type="EMBL" id="CP002606">
    <property type="protein sequence ID" value="AEA33305.1"/>
    <property type="molecule type" value="Genomic_DNA"/>
</dbReference>
<dbReference type="eggNOG" id="COG1749">
    <property type="taxonomic scope" value="Bacteria"/>
</dbReference>
<dbReference type="NCBIfam" id="TIGR03506">
    <property type="entry name" value="FlgEFG_subfam"/>
    <property type="match status" value="2"/>
</dbReference>
<dbReference type="GO" id="GO:0071978">
    <property type="term" value="P:bacterial-type flagellum-dependent swarming motility"/>
    <property type="evidence" value="ECO:0007669"/>
    <property type="project" value="TreeGrafter"/>
</dbReference>
<evidence type="ECO:0000259" key="7">
    <source>
        <dbReference type="Pfam" id="PF06429"/>
    </source>
</evidence>
<feature type="domain" description="Flagellar basal-body/hook protein C-terminal" evidence="7">
    <location>
        <begin position="674"/>
        <end position="717"/>
    </location>
</feature>
<sequence>MLRSLWSGVSGLKSEQQGMDVVGNNVANVNTIGFKKGRINFVDVLSQTMSAATGPEGNIGGKNAAQIGLGTTVAVVDNIFSQGSLQATSKITDLAIQGDGFFVVSDDGGKTYRYTRAGDFSFDADGNLVNPEGFIVQGWLANEETHKINTAASIENIVVPQDKTVPAGITKNISIKANLNGGDTIEEMAPAHGTVDENNNTVEPDDMSVLFDVNGEAINLGKTIATFANNSTSFSSLYDINGNQIQLSSGATISLDITYGGTTATATVSYPSDFNTLGSLASALGNAVSAAIGTRVASFTITPDGEIQMKNLASSDITVANIATTNDLNSYLKHGLINLEGGEGRSATIEAGKTRTTLPFLSAKGDVLAMSFDGGANYDAYRYVQSDTGTANNDFHTIEDLRAEINNDIVNGGNGEAWATSSTSSDWVTIDPTSGEIVIKNNSTDDHVIGAVYSNNLKFATIMGTLSGLVGNGSEVTSQPFEAAVHVTSIDVYDSLGNKHTVTFTFRKKSFDPITNYTTWSWQASVPEPGEVSNDNGEIQFDQTGKLVYLSSPLAITVDWRNGTASQVINLDFGDIDSFDGLTQFSLPSQTTAQTQDGYPGGSLQRIMINQDGVVVGIFSNGKSYPLAQIAMAKFANNEGLMKEGGSMYSETANSGAPLIGTAGTGGRGTFAPSHLEMSNVDLAEEFTNMIIYERAFQANSRSITTSDQMIQELLNLKR</sequence>
<evidence type="ECO:0000256" key="3">
    <source>
        <dbReference type="ARBA" id="ARBA00019015"/>
    </source>
</evidence>
<dbReference type="InterPro" id="IPR019776">
    <property type="entry name" value="Flagellar_basal_body_rod_CS"/>
</dbReference>
<accession>F2LTI0</accession>
<dbReference type="InterPro" id="IPR011491">
    <property type="entry name" value="FlgE_D2"/>
</dbReference>
<evidence type="ECO:0000313" key="11">
    <source>
        <dbReference type="Proteomes" id="UP000008139"/>
    </source>
</evidence>
<organism evidence="10 11">
    <name type="scientific">Hippea maritima (strain ATCC 700847 / DSM 10411 / MH2)</name>
    <dbReference type="NCBI Taxonomy" id="760142"/>
    <lineage>
        <taxon>Bacteria</taxon>
        <taxon>Pseudomonadati</taxon>
        <taxon>Campylobacterota</taxon>
        <taxon>Desulfurellia</taxon>
        <taxon>Desulfurellales</taxon>
        <taxon>Hippeaceae</taxon>
        <taxon>Hippea</taxon>
    </lineage>
</organism>
<evidence type="ECO:0000259" key="8">
    <source>
        <dbReference type="Pfam" id="PF07559"/>
    </source>
</evidence>
<dbReference type="Pfam" id="PF07559">
    <property type="entry name" value="FlgE_D2"/>
    <property type="match status" value="1"/>
</dbReference>
<feature type="domain" description="Flagellar hook protein FlgE D2" evidence="8">
    <location>
        <begin position="486"/>
        <end position="599"/>
    </location>
</feature>
<dbReference type="InterPro" id="IPR037058">
    <property type="entry name" value="Falgellar_hook_FlgE_sf"/>
</dbReference>
<feature type="domain" description="Flagellar hook protein FlgE/F/G-like D1" evidence="9">
    <location>
        <begin position="95"/>
        <end position="163"/>
    </location>
</feature>
<dbReference type="NCBIfam" id="TIGR02489">
    <property type="entry name" value="flgE_epsilon"/>
    <property type="match status" value="1"/>
</dbReference>
<dbReference type="HOGENOM" id="CLU_013687_2_1_7"/>